<dbReference type="EMBL" id="MH727561">
    <property type="protein sequence ID" value="AYB70564.1"/>
    <property type="molecule type" value="Genomic_DNA"/>
</dbReference>
<protein>
    <submittedName>
        <fullName evidence="1">Uncharacterized protein</fullName>
    </submittedName>
</protein>
<keyword evidence="2" id="KW-1185">Reference proteome</keyword>
<gene>
    <name evidence="1" type="primary">22</name>
    <name evidence="1" type="ORF">SEA_SERENDIPITOUS_22</name>
</gene>
<sequence length="163" mass="17376">MADPAAHVVATVMQAVRDAFAPETGDPYPVRFFAGDGPALAAWDSHASQSCDVPFLWVLAQRRYRSQTFPAPTIDTTPCGLTRVISLQVGVGRCVDVSEVPNWDTYLAEATRSLGDSYRVELALCRAAKLLTADGAEVGTDTLLPYGPEGGVVAWTGVIYASL</sequence>
<dbReference type="GeneID" id="60321485"/>
<name>A0A385UJW2_9CAUD</name>
<accession>A0A385UJW2</accession>
<dbReference type="Proteomes" id="UP000275667">
    <property type="component" value="Segment"/>
</dbReference>
<proteinExistence type="predicted"/>
<reference evidence="2" key="1">
    <citation type="submission" date="2018-08" db="EMBL/GenBank/DDBJ databases">
        <authorList>
            <person name="Farris L."/>
            <person name="Burns B."/>
            <person name="Flowers J."/>
            <person name="Harvey A."/>
            <person name="Kent S."/>
            <person name="Kernodle S.A."/>
            <person name="McGinnis R."/>
            <person name="Sargent R."/>
            <person name="Stanley M."/>
            <person name="Wright P."/>
            <person name="Wallen J.R."/>
            <person name="Eckardt M.A."/>
            <person name="Gainey M.D."/>
            <person name="Garlena R.A."/>
            <person name="Russell D.A."/>
            <person name="Pope W.H."/>
            <person name="Jacobs-Sera D."/>
            <person name="Hatfull G.F."/>
        </authorList>
    </citation>
    <scope>NUCLEOTIDE SEQUENCE [LARGE SCALE GENOMIC DNA]</scope>
</reference>
<evidence type="ECO:0000313" key="2">
    <source>
        <dbReference type="Proteomes" id="UP000275667"/>
    </source>
</evidence>
<dbReference type="RefSeq" id="YP_009950074.1">
    <property type="nucleotide sequence ID" value="NC_051587.1"/>
</dbReference>
<evidence type="ECO:0000313" key="1">
    <source>
        <dbReference type="EMBL" id="AYB70564.1"/>
    </source>
</evidence>
<dbReference type="KEGG" id="vg:60321485"/>
<organism evidence="1 2">
    <name type="scientific">Mycobacterium phage Serendipitous</name>
    <dbReference type="NCBI Taxonomy" id="2301619"/>
    <lineage>
        <taxon>Viruses</taxon>
        <taxon>Duplodnaviria</taxon>
        <taxon>Heunggongvirae</taxon>
        <taxon>Uroviricota</taxon>
        <taxon>Caudoviricetes</taxon>
        <taxon>Bclasvirinae</taxon>
        <taxon>Acadianvirus</taxon>
        <taxon>Acadianvirus serendipitous</taxon>
    </lineage>
</organism>